<dbReference type="EMBL" id="CP002623">
    <property type="protein sequence ID" value="AEI95542.1"/>
    <property type="molecule type" value="Genomic_DNA"/>
</dbReference>
<dbReference type="AlphaFoldDB" id="F7ZB00"/>
<dbReference type="HOGENOM" id="CLU_3122277_0_0_5"/>
<keyword evidence="2" id="KW-1185">Reference proteome</keyword>
<accession>F7ZB00</accession>
<organism evidence="1 2">
    <name type="scientific">Roseobacter litoralis (strain ATCC 49566 / DSM 6996 / JCM 21268 / NBRC 15278 / OCh 149)</name>
    <dbReference type="NCBI Taxonomy" id="391595"/>
    <lineage>
        <taxon>Bacteria</taxon>
        <taxon>Pseudomonadati</taxon>
        <taxon>Pseudomonadota</taxon>
        <taxon>Alphaproteobacteria</taxon>
        <taxon>Rhodobacterales</taxon>
        <taxon>Roseobacteraceae</taxon>
        <taxon>Roseobacter</taxon>
    </lineage>
</organism>
<name>F7ZB00_ROSLO</name>
<evidence type="ECO:0000313" key="2">
    <source>
        <dbReference type="Proteomes" id="UP000001353"/>
    </source>
</evidence>
<dbReference type="Proteomes" id="UP000001353">
    <property type="component" value="Chromosome"/>
</dbReference>
<evidence type="ECO:0000313" key="1">
    <source>
        <dbReference type="EMBL" id="AEI95542.1"/>
    </source>
</evidence>
<sequence>MAGARFDRANDVDLTVRAQNLLSSVPSCDVTACHSYPVLPALITRFSAML</sequence>
<gene>
    <name evidence="1" type="ordered locus">RLO149_c036030</name>
</gene>
<reference evidence="1 2" key="1">
    <citation type="journal article" date="2011" name="BMC Genomics">
        <title>Comparative genome analysis and genome-guided physiological analysis of Roseobacter litoralis.</title>
        <authorList>
            <person name="Kalhoefer D."/>
            <person name="Thole S."/>
            <person name="Voget S."/>
            <person name="Lehmann R."/>
            <person name="Liesegang H."/>
            <person name="Wollher A."/>
            <person name="Daniel R."/>
            <person name="Simon M."/>
            <person name="Brinkhoff T."/>
        </authorList>
    </citation>
    <scope>NUCLEOTIDE SEQUENCE [LARGE SCALE GENOMIC DNA]</scope>
    <source>
        <strain evidence="2">ATCC 49566 / DSM 6996 / JCM 21268 / NBRC 15278 / OCh 149</strain>
    </source>
</reference>
<protein>
    <submittedName>
        <fullName evidence="1">Uncharacterized protein</fullName>
    </submittedName>
</protein>
<proteinExistence type="predicted"/>
<dbReference type="KEGG" id="rli:RLO149_c036030"/>
<dbReference type="STRING" id="391595.RLO149_c036030"/>